<name>A0ABW5JIK4_9BACT</name>
<comment type="caution">
    <text evidence="3">The sequence shown here is derived from an EMBL/GenBank/DDBJ whole genome shotgun (WGS) entry which is preliminary data.</text>
</comment>
<evidence type="ECO:0000256" key="1">
    <source>
        <dbReference type="ARBA" id="ARBA00023125"/>
    </source>
</evidence>
<accession>A0ABW5JIK4</accession>
<dbReference type="InterPro" id="IPR050807">
    <property type="entry name" value="TransReg_Diox_bact_type"/>
</dbReference>
<dbReference type="PROSITE" id="PS50943">
    <property type="entry name" value="HTH_CROC1"/>
    <property type="match status" value="1"/>
</dbReference>
<dbReference type="EMBL" id="JBHULI010000005">
    <property type="protein sequence ID" value="MFD2531595.1"/>
    <property type="molecule type" value="Genomic_DNA"/>
</dbReference>
<dbReference type="PANTHER" id="PTHR46797">
    <property type="entry name" value="HTH-TYPE TRANSCRIPTIONAL REGULATOR"/>
    <property type="match status" value="1"/>
</dbReference>
<gene>
    <name evidence="3" type="ORF">ACFSVN_03965</name>
</gene>
<evidence type="ECO:0000313" key="4">
    <source>
        <dbReference type="Proteomes" id="UP001597460"/>
    </source>
</evidence>
<protein>
    <submittedName>
        <fullName evidence="3">Helix-turn-helix domain-containing protein</fullName>
    </submittedName>
</protein>
<dbReference type="InterPro" id="IPR010982">
    <property type="entry name" value="Lambda_DNA-bd_dom_sf"/>
</dbReference>
<organism evidence="3 4">
    <name type="scientific">Gracilimonas halophila</name>
    <dbReference type="NCBI Taxonomy" id="1834464"/>
    <lineage>
        <taxon>Bacteria</taxon>
        <taxon>Pseudomonadati</taxon>
        <taxon>Balneolota</taxon>
        <taxon>Balneolia</taxon>
        <taxon>Balneolales</taxon>
        <taxon>Balneolaceae</taxon>
        <taxon>Gracilimonas</taxon>
    </lineage>
</organism>
<dbReference type="Pfam" id="PF01381">
    <property type="entry name" value="HTH_3"/>
    <property type="match status" value="1"/>
</dbReference>
<dbReference type="SMART" id="SM00530">
    <property type="entry name" value="HTH_XRE"/>
    <property type="match status" value="1"/>
</dbReference>
<evidence type="ECO:0000259" key="2">
    <source>
        <dbReference type="PROSITE" id="PS50943"/>
    </source>
</evidence>
<proteinExistence type="predicted"/>
<dbReference type="Gene3D" id="1.10.260.40">
    <property type="entry name" value="lambda repressor-like DNA-binding domains"/>
    <property type="match status" value="1"/>
</dbReference>
<feature type="domain" description="HTH cro/C1-type" evidence="2">
    <location>
        <begin position="15"/>
        <end position="69"/>
    </location>
</feature>
<reference evidence="4" key="1">
    <citation type="journal article" date="2019" name="Int. J. Syst. Evol. Microbiol.">
        <title>The Global Catalogue of Microorganisms (GCM) 10K type strain sequencing project: providing services to taxonomists for standard genome sequencing and annotation.</title>
        <authorList>
            <consortium name="The Broad Institute Genomics Platform"/>
            <consortium name="The Broad Institute Genome Sequencing Center for Infectious Disease"/>
            <person name="Wu L."/>
            <person name="Ma J."/>
        </authorList>
    </citation>
    <scope>NUCLEOTIDE SEQUENCE [LARGE SCALE GENOMIC DNA]</scope>
    <source>
        <strain evidence="4">KCTC 52042</strain>
    </source>
</reference>
<evidence type="ECO:0000313" key="3">
    <source>
        <dbReference type="EMBL" id="MFD2531595.1"/>
    </source>
</evidence>
<dbReference type="Proteomes" id="UP001597460">
    <property type="component" value="Unassembled WGS sequence"/>
</dbReference>
<keyword evidence="4" id="KW-1185">Reference proteome</keyword>
<dbReference type="RefSeq" id="WP_390298938.1">
    <property type="nucleotide sequence ID" value="NZ_JBHULI010000005.1"/>
</dbReference>
<keyword evidence="1" id="KW-0238">DNA-binding</keyword>
<dbReference type="SUPFAM" id="SSF47413">
    <property type="entry name" value="lambda repressor-like DNA-binding domains"/>
    <property type="match status" value="1"/>
</dbReference>
<dbReference type="PANTHER" id="PTHR46797:SF1">
    <property type="entry name" value="METHYLPHOSPHONATE SYNTHASE"/>
    <property type="match status" value="1"/>
</dbReference>
<dbReference type="InterPro" id="IPR001387">
    <property type="entry name" value="Cro/C1-type_HTH"/>
</dbReference>
<dbReference type="CDD" id="cd00093">
    <property type="entry name" value="HTH_XRE"/>
    <property type="match status" value="1"/>
</dbReference>
<sequence length="79" mass="8971">MESDAQLLNAVAIVLRKLREERNFSQEYLAAEADLSRSMIDKIERRKRLPSLPVLIKIAGAFGMSASELVKRIEIDLNK</sequence>